<evidence type="ECO:0000313" key="2">
    <source>
        <dbReference type="EMBL" id="SKC04491.1"/>
    </source>
</evidence>
<organism evidence="2 3">
    <name type="scientific">Soonwooa buanensis</name>
    <dbReference type="NCBI Taxonomy" id="619805"/>
    <lineage>
        <taxon>Bacteria</taxon>
        <taxon>Pseudomonadati</taxon>
        <taxon>Bacteroidota</taxon>
        <taxon>Flavobacteriia</taxon>
        <taxon>Flavobacteriales</taxon>
        <taxon>Weeksellaceae</taxon>
        <taxon>Chryseobacterium group</taxon>
        <taxon>Soonwooa</taxon>
    </lineage>
</organism>
<dbReference type="Proteomes" id="UP000191112">
    <property type="component" value="Unassembled WGS sequence"/>
</dbReference>
<dbReference type="PANTHER" id="PTHR36444:SF2">
    <property type="entry name" value="TRANSCRIPTIONAL REGULATOR PROTEIN YOBU-RELATED"/>
    <property type="match status" value="1"/>
</dbReference>
<dbReference type="InterPro" id="IPR011256">
    <property type="entry name" value="Reg_factor_effector_dom_sf"/>
</dbReference>
<evidence type="ECO:0000313" key="3">
    <source>
        <dbReference type="Proteomes" id="UP000191112"/>
    </source>
</evidence>
<feature type="domain" description="AraC effector-binding" evidence="1">
    <location>
        <begin position="1"/>
        <end position="148"/>
    </location>
</feature>
<dbReference type="InterPro" id="IPR029441">
    <property type="entry name" value="Cass2"/>
</dbReference>
<keyword evidence="2" id="KW-0238">DNA-binding</keyword>
<sequence>MKALKIIGIETRTSNENGVAIEDLGKLWGQFFGENIASKIPNKISDNIYAVYTDYESDYKGKYTTIIGCEVENLDNIPDGLIGREFAARKSEKFVAKGEIHKAVGETWGEIWAKDKELNRTYLHDYEVYGEKAQDPNNAEIEIFIGIK</sequence>
<evidence type="ECO:0000259" key="1">
    <source>
        <dbReference type="SMART" id="SM00871"/>
    </source>
</evidence>
<protein>
    <submittedName>
        <fullName evidence="2">Predicted transcriptional regulator YdeE, contains AraC-type DNA-binding domain</fullName>
    </submittedName>
</protein>
<dbReference type="STRING" id="619805.SAMN05660477_02631"/>
<dbReference type="EMBL" id="FUYZ01000010">
    <property type="protein sequence ID" value="SKC04491.1"/>
    <property type="molecule type" value="Genomic_DNA"/>
</dbReference>
<accession>A0A1T5G838</accession>
<gene>
    <name evidence="2" type="ORF">SAMN05660477_02631</name>
</gene>
<dbReference type="SMART" id="SM00871">
    <property type="entry name" value="AraC_E_bind"/>
    <property type="match status" value="1"/>
</dbReference>
<reference evidence="2 3" key="1">
    <citation type="submission" date="2017-02" db="EMBL/GenBank/DDBJ databases">
        <authorList>
            <person name="Peterson S.W."/>
        </authorList>
    </citation>
    <scope>NUCLEOTIDE SEQUENCE [LARGE SCALE GENOMIC DNA]</scope>
    <source>
        <strain evidence="2 3">DSM 22323</strain>
    </source>
</reference>
<dbReference type="RefSeq" id="WP_079667818.1">
    <property type="nucleotide sequence ID" value="NZ_FUYZ01000010.1"/>
</dbReference>
<dbReference type="PANTHER" id="PTHR36444">
    <property type="entry name" value="TRANSCRIPTIONAL REGULATOR PROTEIN YOBU-RELATED"/>
    <property type="match status" value="1"/>
</dbReference>
<dbReference type="SUPFAM" id="SSF55136">
    <property type="entry name" value="Probable bacterial effector-binding domain"/>
    <property type="match status" value="1"/>
</dbReference>
<dbReference type="GO" id="GO:0003677">
    <property type="term" value="F:DNA binding"/>
    <property type="evidence" value="ECO:0007669"/>
    <property type="project" value="UniProtKB-KW"/>
</dbReference>
<dbReference type="AlphaFoldDB" id="A0A1T5G838"/>
<keyword evidence="3" id="KW-1185">Reference proteome</keyword>
<proteinExistence type="predicted"/>
<dbReference type="InterPro" id="IPR010499">
    <property type="entry name" value="AraC_E-bd"/>
</dbReference>
<dbReference type="InterPro" id="IPR053182">
    <property type="entry name" value="YobU-like_regulator"/>
</dbReference>
<dbReference type="Gene3D" id="3.20.80.10">
    <property type="entry name" value="Regulatory factor, effector binding domain"/>
    <property type="match status" value="1"/>
</dbReference>
<name>A0A1T5G838_9FLAO</name>
<dbReference type="Pfam" id="PF14526">
    <property type="entry name" value="Cass2"/>
    <property type="match status" value="1"/>
</dbReference>
<dbReference type="OrthoDB" id="9801008at2"/>